<reference evidence="7 8" key="1">
    <citation type="journal article" date="2015" name="Nature">
        <title>rRNA introns, odd ribosomes, and small enigmatic genomes across a large radiation of phyla.</title>
        <authorList>
            <person name="Brown C.T."/>
            <person name="Hug L.A."/>
            <person name="Thomas B.C."/>
            <person name="Sharon I."/>
            <person name="Castelle C.J."/>
            <person name="Singh A."/>
            <person name="Wilkins M.J."/>
            <person name="Williams K.H."/>
            <person name="Banfield J.F."/>
        </authorList>
    </citation>
    <scope>NUCLEOTIDE SEQUENCE [LARGE SCALE GENOMIC DNA]</scope>
</reference>
<dbReference type="PANTHER" id="PTHR10799">
    <property type="entry name" value="SNF2/RAD54 HELICASE FAMILY"/>
    <property type="match status" value="1"/>
</dbReference>
<dbReference type="EMBL" id="LBVL01000013">
    <property type="protein sequence ID" value="KKQ84876.1"/>
    <property type="molecule type" value="Genomic_DNA"/>
</dbReference>
<evidence type="ECO:0000256" key="2">
    <source>
        <dbReference type="ARBA" id="ARBA00022801"/>
    </source>
</evidence>
<evidence type="ECO:0000313" key="7">
    <source>
        <dbReference type="EMBL" id="KKQ84876.1"/>
    </source>
</evidence>
<dbReference type="Pfam" id="PF00176">
    <property type="entry name" value="SNF2-rel_dom"/>
    <property type="match status" value="1"/>
</dbReference>
<dbReference type="InterPro" id="IPR014001">
    <property type="entry name" value="Helicase_ATP-bd"/>
</dbReference>
<dbReference type="AlphaFoldDB" id="A0A0G0P6C5"/>
<evidence type="ECO:0000313" key="8">
    <source>
        <dbReference type="Proteomes" id="UP000034081"/>
    </source>
</evidence>
<dbReference type="PATRIC" id="fig|1618570.3.peg.1114"/>
<gene>
    <name evidence="7" type="ORF">UT08_C0013G0013</name>
</gene>
<dbReference type="InterPro" id="IPR027417">
    <property type="entry name" value="P-loop_NTPase"/>
</dbReference>
<keyword evidence="2" id="KW-0378">Hydrolase</keyword>
<dbReference type="Proteomes" id="UP000034081">
    <property type="component" value="Unassembled WGS sequence"/>
</dbReference>
<dbReference type="InterPro" id="IPR001650">
    <property type="entry name" value="Helicase_C-like"/>
</dbReference>
<dbReference type="InterPro" id="IPR049730">
    <property type="entry name" value="SNF2/RAD54-like_C"/>
</dbReference>
<feature type="domain" description="Helicase ATP-binding" evidence="5">
    <location>
        <begin position="49"/>
        <end position="216"/>
    </location>
</feature>
<name>A0A0G0P6C5_9BACT</name>
<accession>A0A0G0P6C5</accession>
<dbReference type="SMART" id="SM00487">
    <property type="entry name" value="DEXDc"/>
    <property type="match status" value="1"/>
</dbReference>
<keyword evidence="4" id="KW-0067">ATP-binding</keyword>
<dbReference type="Pfam" id="PF00271">
    <property type="entry name" value="Helicase_C"/>
    <property type="match status" value="1"/>
</dbReference>
<evidence type="ECO:0000256" key="4">
    <source>
        <dbReference type="ARBA" id="ARBA00022840"/>
    </source>
</evidence>
<keyword evidence="1" id="KW-0547">Nucleotide-binding</keyword>
<dbReference type="GO" id="GO:0005524">
    <property type="term" value="F:ATP binding"/>
    <property type="evidence" value="ECO:0007669"/>
    <property type="project" value="UniProtKB-KW"/>
</dbReference>
<dbReference type="SUPFAM" id="SSF52540">
    <property type="entry name" value="P-loop containing nucleoside triphosphate hydrolases"/>
    <property type="match status" value="2"/>
</dbReference>
<dbReference type="CDD" id="cd18793">
    <property type="entry name" value="SF2_C_SNF"/>
    <property type="match status" value="1"/>
</dbReference>
<dbReference type="GO" id="GO:0004386">
    <property type="term" value="F:helicase activity"/>
    <property type="evidence" value="ECO:0007669"/>
    <property type="project" value="UniProtKB-KW"/>
</dbReference>
<dbReference type="InterPro" id="IPR038718">
    <property type="entry name" value="SNF2-like_sf"/>
</dbReference>
<dbReference type="GO" id="GO:0016787">
    <property type="term" value="F:hydrolase activity"/>
    <property type="evidence" value="ECO:0007669"/>
    <property type="project" value="UniProtKB-KW"/>
</dbReference>
<dbReference type="CDD" id="cd18011">
    <property type="entry name" value="DEXDc_RapA"/>
    <property type="match status" value="1"/>
</dbReference>
<dbReference type="STRING" id="1618570.UT08_C0013G0013"/>
<dbReference type="InterPro" id="IPR000330">
    <property type="entry name" value="SNF2_N"/>
</dbReference>
<dbReference type="InterPro" id="IPR057342">
    <property type="entry name" value="DEXDc_RapA"/>
</dbReference>
<sequence length="952" mass="110958">MHITQYHAKYYAHELTKKSAADSPERLASVLSDAKVDLNPHQIEAALFPFKSPFSKGVLLADEVGLGKTIEAGLVIAQRWAELKRKILIIVPANLRKQWNQELLEKFYINSQIIDGNSFKESVNNGNKNPFDVNNEIVICSYNFAYNKIKYLENINWDLVVIDEAHRLRNVYKKENKIAKAIKEGLKHTNKLLLTATPLQNSLLELYGLTSVIDEYNFGDFKSFKYQYSRLSNNDVYAELKDRLKPICHRTLRRQVLEYIKFTNRHSITQKFIISENEQVLHDWILDYLRRDKLYAFPVRARHLITLVLLKLLSSSTFAIAGTLDSLVTRLTELMENQTQPSSNQLNLQEDYEAYEEIDEEWKNDNNDRNNFSDIDFEKVKEELEEVKKYRDFAKSITKNSKGEALLPALKVGFEKAHSLGAERKAVIFTESRRTQKYLFDLLQSTEHKGRVITFNGTNEDSNSNEIYSSWLKMHQGTDKVSGSKSADKRAAIIDYFRESAEILVATEAAAEGINLQFCSMVVNYDLPWNPQRVEQRIGRCHRYGQKFDVVVVNFLNENNLADVRIYELLKEKFQLFDGVFGASDEILGSIESGIDLEKRIVDIYKECRTEDEINKAFDQLQTELETTISEKIKETRQAILENFDEEVHERLKTNMRTASDYLSKFDKWLWEVTSYYLKDYAEINDDTYSFELRENPFKSEPVKLGTYFMNKYSEDGYIYRIGHQLAKNILSETKGVQVPIKKLNFDYSNQLPKITVLEDLLGKTGYLMLSKLKISSLEEEDNLIFIGIDKDGNQLSHEQCSRLFSLKGDIAETNIPNDILYSLDDSTELQKKRILVDISERNADFFESEMDKLDRWAEDKRKSLKVKLKELDERIKELKKKARLAPNLPKKLEIRKKVRILEVKRDKYWVSFEKESKNIEKEKDELIDKIEKKLNQSTTIETLFTIEWEVV</sequence>
<dbReference type="PROSITE" id="PS51194">
    <property type="entry name" value="HELICASE_CTER"/>
    <property type="match status" value="1"/>
</dbReference>
<feature type="domain" description="Helicase C-terminal" evidence="6">
    <location>
        <begin position="413"/>
        <end position="595"/>
    </location>
</feature>
<proteinExistence type="predicted"/>
<evidence type="ECO:0000259" key="5">
    <source>
        <dbReference type="PROSITE" id="PS51192"/>
    </source>
</evidence>
<organism evidence="7 8">
    <name type="scientific">Candidatus Woesebacteria bacterium GW2011_GWB1_38_8</name>
    <dbReference type="NCBI Taxonomy" id="1618570"/>
    <lineage>
        <taxon>Bacteria</taxon>
        <taxon>Candidatus Woeseibacteriota</taxon>
    </lineage>
</organism>
<comment type="caution">
    <text evidence="7">The sequence shown here is derived from an EMBL/GenBank/DDBJ whole genome shotgun (WGS) entry which is preliminary data.</text>
</comment>
<dbReference type="Gene3D" id="3.40.50.10810">
    <property type="entry name" value="Tandem AAA-ATPase domain"/>
    <property type="match status" value="1"/>
</dbReference>
<protein>
    <submittedName>
        <fullName evidence="7">Helicase subunit of dna repair complex</fullName>
    </submittedName>
</protein>
<keyword evidence="3 7" id="KW-0347">Helicase</keyword>
<evidence type="ECO:0000256" key="1">
    <source>
        <dbReference type="ARBA" id="ARBA00022741"/>
    </source>
</evidence>
<dbReference type="SMART" id="SM00490">
    <property type="entry name" value="HELICc"/>
    <property type="match status" value="1"/>
</dbReference>
<evidence type="ECO:0000256" key="3">
    <source>
        <dbReference type="ARBA" id="ARBA00022806"/>
    </source>
</evidence>
<dbReference type="Gene3D" id="3.40.50.300">
    <property type="entry name" value="P-loop containing nucleotide triphosphate hydrolases"/>
    <property type="match status" value="1"/>
</dbReference>
<dbReference type="PROSITE" id="PS51192">
    <property type="entry name" value="HELICASE_ATP_BIND_1"/>
    <property type="match status" value="1"/>
</dbReference>
<evidence type="ECO:0000259" key="6">
    <source>
        <dbReference type="PROSITE" id="PS51194"/>
    </source>
</evidence>